<reference evidence="1 2" key="1">
    <citation type="submission" date="2015-12" db="EMBL/GenBank/DDBJ databases">
        <authorList>
            <person name="Shamseldin A."/>
            <person name="Moawad H."/>
            <person name="Abd El-Rahim W.M."/>
            <person name="Sadowsky M.J."/>
        </authorList>
    </citation>
    <scope>NUCLEOTIDE SEQUENCE [LARGE SCALE GENOMIC DNA]</scope>
    <source>
        <strain evidence="1 2">D7</strain>
    </source>
</reference>
<organism evidence="1 2">
    <name type="scientific">Alteromonas macleodii</name>
    <name type="common">Pseudoalteromonas macleodii</name>
    <dbReference type="NCBI Taxonomy" id="28108"/>
    <lineage>
        <taxon>Bacteria</taxon>
        <taxon>Pseudomonadati</taxon>
        <taxon>Pseudomonadota</taxon>
        <taxon>Gammaproteobacteria</taxon>
        <taxon>Alteromonadales</taxon>
        <taxon>Alteromonadaceae</taxon>
        <taxon>Alteromonas/Salinimonas group</taxon>
        <taxon>Alteromonas</taxon>
    </lineage>
</organism>
<dbReference type="EMBL" id="CP014323">
    <property type="protein sequence ID" value="AMJ97999.1"/>
    <property type="molecule type" value="Genomic_DNA"/>
</dbReference>
<evidence type="ECO:0000313" key="2">
    <source>
        <dbReference type="Proteomes" id="UP000063991"/>
    </source>
</evidence>
<evidence type="ECO:0000313" key="1">
    <source>
        <dbReference type="EMBL" id="AMJ97999.1"/>
    </source>
</evidence>
<gene>
    <name evidence="1" type="ORF">AVL55_07400</name>
</gene>
<protein>
    <submittedName>
        <fullName evidence="1">Uncharacterized protein</fullName>
    </submittedName>
</protein>
<proteinExistence type="predicted"/>
<name>A0A126Q0P0_ALTMA</name>
<dbReference type="Proteomes" id="UP000063991">
    <property type="component" value="Chromosome"/>
</dbReference>
<dbReference type="AlphaFoldDB" id="A0A126Q0P0"/>
<accession>A0A126Q0P0</accession>
<sequence>MPYFLFEKAFLQCSSSCSIDLPTFDVVKFGPYEIGDVKVSFLAEGQKTNLESQYERTGSRIGGKRVVGLIGYDLLKDFVVTLDYRYGKLHIALPQK</sequence>